<dbReference type="Pfam" id="PF04715">
    <property type="entry name" value="Anth_synt_I_N"/>
    <property type="match status" value="1"/>
</dbReference>
<evidence type="ECO:0000256" key="4">
    <source>
        <dbReference type="ARBA" id="ARBA00022962"/>
    </source>
</evidence>
<dbReference type="PANTHER" id="PTHR11236:SF18">
    <property type="entry name" value="AMINODEOXYCHORISMATE SYNTHASE"/>
    <property type="match status" value="1"/>
</dbReference>
<feature type="region of interest" description="Disordered" evidence="5">
    <location>
        <begin position="196"/>
        <end position="217"/>
    </location>
</feature>
<dbReference type="Proteomes" id="UP001185922">
    <property type="component" value="Unassembled WGS sequence"/>
</dbReference>
<dbReference type="GO" id="GO:0005737">
    <property type="term" value="C:cytoplasm"/>
    <property type="evidence" value="ECO:0007669"/>
    <property type="project" value="TreeGrafter"/>
</dbReference>
<dbReference type="NCBIfam" id="TIGR00553">
    <property type="entry name" value="pabB"/>
    <property type="match status" value="1"/>
</dbReference>
<dbReference type="GO" id="GO:0000162">
    <property type="term" value="P:L-tryptophan biosynthetic process"/>
    <property type="evidence" value="ECO:0007669"/>
    <property type="project" value="TreeGrafter"/>
</dbReference>
<dbReference type="InterPro" id="IPR015890">
    <property type="entry name" value="Chorismate_C"/>
</dbReference>
<evidence type="ECO:0000256" key="5">
    <source>
        <dbReference type="SAM" id="MobiDB-lite"/>
    </source>
</evidence>
<dbReference type="PROSITE" id="PS51273">
    <property type="entry name" value="GATASE_TYPE_1"/>
    <property type="match status" value="1"/>
</dbReference>
<feature type="domain" description="Glutamine amidotransferase" evidence="6">
    <location>
        <begin position="7"/>
        <end position="188"/>
    </location>
</feature>
<protein>
    <recommendedName>
        <fullName evidence="2">aminodeoxychorismate synthase</fullName>
        <ecNumber evidence="2">2.6.1.85</ecNumber>
    </recommendedName>
</protein>
<dbReference type="InterPro" id="IPR006221">
    <property type="entry name" value="TrpG/PapA_dom"/>
</dbReference>
<dbReference type="PANTHER" id="PTHR11236">
    <property type="entry name" value="AMINOBENZOATE/ANTHRANILATE SYNTHASE"/>
    <property type="match status" value="1"/>
</dbReference>
<gene>
    <name evidence="9" type="primary">pabB</name>
    <name evidence="9" type="ORF">R3Q15_21185</name>
</gene>
<dbReference type="PRINTS" id="PR00099">
    <property type="entry name" value="CPSGATASE"/>
</dbReference>
<evidence type="ECO:0000259" key="7">
    <source>
        <dbReference type="Pfam" id="PF00425"/>
    </source>
</evidence>
<accession>A0AAE4R7B4</accession>
<dbReference type="Gene3D" id="3.40.50.880">
    <property type="match status" value="1"/>
</dbReference>
<evidence type="ECO:0000256" key="3">
    <source>
        <dbReference type="ARBA" id="ARBA00022679"/>
    </source>
</evidence>
<name>A0AAE4R7B4_9ACTN</name>
<evidence type="ECO:0000259" key="6">
    <source>
        <dbReference type="Pfam" id="PF00117"/>
    </source>
</evidence>
<feature type="domain" description="Anthranilate synthase component I N-terminal" evidence="8">
    <location>
        <begin position="233"/>
        <end position="370"/>
    </location>
</feature>
<comment type="similarity">
    <text evidence="1">In the C-terminal section; belongs to the anthranilate synthase component I family.</text>
</comment>
<dbReference type="InterPro" id="IPR005802">
    <property type="entry name" value="ADC_synth_comp_1"/>
</dbReference>
<keyword evidence="3 9" id="KW-0808">Transferase</keyword>
<organism evidence="9 10">
    <name type="scientific">Gordonia amicalis</name>
    <dbReference type="NCBI Taxonomy" id="89053"/>
    <lineage>
        <taxon>Bacteria</taxon>
        <taxon>Bacillati</taxon>
        <taxon>Actinomycetota</taxon>
        <taxon>Actinomycetes</taxon>
        <taxon>Mycobacteriales</taxon>
        <taxon>Gordoniaceae</taxon>
        <taxon>Gordonia</taxon>
    </lineage>
</organism>
<dbReference type="EMBL" id="JAWLKH010000032">
    <property type="protein sequence ID" value="MDV6314364.1"/>
    <property type="molecule type" value="Genomic_DNA"/>
</dbReference>
<keyword evidence="4" id="KW-0315">Glutamine amidotransferase</keyword>
<reference evidence="9" key="1">
    <citation type="submission" date="2023-10" db="EMBL/GenBank/DDBJ databases">
        <title>Development of a sustainable strategy for remediation of hydrocarbon-contaminated territories based on the waste exchange concept.</title>
        <authorList>
            <person name="Krivoruchko A."/>
        </authorList>
    </citation>
    <scope>NUCLEOTIDE SEQUENCE</scope>
    <source>
        <strain evidence="9">IEGM 1279</strain>
    </source>
</reference>
<feature type="compositionally biased region" description="Low complexity" evidence="5">
    <location>
        <begin position="196"/>
        <end position="216"/>
    </location>
</feature>
<dbReference type="NCBIfam" id="TIGR00566">
    <property type="entry name" value="trpG_papA"/>
    <property type="match status" value="1"/>
</dbReference>
<evidence type="ECO:0000259" key="8">
    <source>
        <dbReference type="Pfam" id="PF04715"/>
    </source>
</evidence>
<comment type="caution">
    <text evidence="9">The sequence shown here is derived from an EMBL/GenBank/DDBJ whole genome shotgun (WGS) entry which is preliminary data.</text>
</comment>
<sequence>MAAVRTLLIDNYDSFTYNLYAVLTEVNGREPTVVANDVPWSSVDLTAFDNVVVSPGPGRPDCARDFGISARALTDSGLPVLGVCLGHQGLCHVFGGPVVPAPEPRHGRISAVHHDGRGLFAGLPSPFRAVRYHSLAVVEVPDVLEVQAWSDDGVLMAVRHRELPLWGVQFHPESICSEYGRELLANFAAATPVRAPRPTRAARIPPTAAETEAPATKPRDRYRIRSVKVDRVVDPGAVYERLFAGGPNSYWLDGSAADEADGRFSVMGDCSGPRAEYVTYRVPEMTVRVEHSDGTVEKIRSTFFDYLGAQLRERSVAPRSDPPFGFCLGYVGYLGYELKADTGGQLAHASEQADAALVFADRAVVIDHERGCAYALALESVDGPDPDTADPDTARWLHETASTIDAMQDTLPEPPVTAPPLVPASEEVPIVFRHNHPTYLRLVEQCLAEIRSGETYEVCLTNTATVHRSLDPVSGYSCLREISPMPYNALLQFSGLSVLSASPERFLKVGADRTVESKPIKGTRPRSADPVEDQGFRCDLRASEKDRSENLMIVDLVRNDLSRVCVPGSVHVPSLFDIETYAPVHQMVSTVRGTLREGLSAVDCVRAAFPGGSMTGAPKIRTMEIIDKLEAGPRGVYSGAIGYFSLTGTADLSIVIRTMVATGSEVTFGVGGAIVALSDPDEEFEETMVKALTMRRCLSVAEESDP</sequence>
<dbReference type="SUPFAM" id="SSF56322">
    <property type="entry name" value="ADC synthase"/>
    <property type="match status" value="1"/>
</dbReference>
<dbReference type="Gene3D" id="3.60.120.10">
    <property type="entry name" value="Anthranilate synthase"/>
    <property type="match status" value="1"/>
</dbReference>
<feature type="domain" description="Chorismate-utilising enzyme C-terminal" evidence="7">
    <location>
        <begin position="437"/>
        <end position="690"/>
    </location>
</feature>
<dbReference type="FunFam" id="3.40.50.880:FF:000003">
    <property type="entry name" value="Anthranilate synthase component II"/>
    <property type="match status" value="1"/>
</dbReference>
<proteinExistence type="inferred from homology"/>
<dbReference type="AlphaFoldDB" id="A0AAE4R7B4"/>
<dbReference type="GeneID" id="77172504"/>
<dbReference type="InterPro" id="IPR017926">
    <property type="entry name" value="GATASE"/>
</dbReference>
<dbReference type="InterPro" id="IPR019999">
    <property type="entry name" value="Anth_synth_I-like"/>
</dbReference>
<keyword evidence="9" id="KW-0032">Aminotransferase</keyword>
<dbReference type="CDD" id="cd01743">
    <property type="entry name" value="GATase1_Anthranilate_Synthase"/>
    <property type="match status" value="1"/>
</dbReference>
<dbReference type="InterPro" id="IPR029062">
    <property type="entry name" value="Class_I_gatase-like"/>
</dbReference>
<evidence type="ECO:0000256" key="2">
    <source>
        <dbReference type="ARBA" id="ARBA00013139"/>
    </source>
</evidence>
<dbReference type="SUPFAM" id="SSF52317">
    <property type="entry name" value="Class I glutamine amidotransferase-like"/>
    <property type="match status" value="1"/>
</dbReference>
<dbReference type="PRINTS" id="PR00096">
    <property type="entry name" value="GATASE"/>
</dbReference>
<dbReference type="InterPro" id="IPR006805">
    <property type="entry name" value="Anth_synth_I_N"/>
</dbReference>
<dbReference type="RefSeq" id="WP_024498705.1">
    <property type="nucleotide sequence ID" value="NZ_CP091855.1"/>
</dbReference>
<dbReference type="GO" id="GO:0009396">
    <property type="term" value="P:folic acid-containing compound biosynthetic process"/>
    <property type="evidence" value="ECO:0007669"/>
    <property type="project" value="InterPro"/>
</dbReference>
<dbReference type="EC" id="2.6.1.85" evidence="2"/>
<dbReference type="GO" id="GO:0008153">
    <property type="term" value="P:4-aminobenzoate biosynthetic process"/>
    <property type="evidence" value="ECO:0007669"/>
    <property type="project" value="TreeGrafter"/>
</dbReference>
<dbReference type="GO" id="GO:0046820">
    <property type="term" value="F:4-amino-4-deoxychorismate synthase activity"/>
    <property type="evidence" value="ECO:0007669"/>
    <property type="project" value="UniProtKB-EC"/>
</dbReference>
<dbReference type="InterPro" id="IPR005801">
    <property type="entry name" value="ADC_synthase"/>
</dbReference>
<evidence type="ECO:0000313" key="10">
    <source>
        <dbReference type="Proteomes" id="UP001185922"/>
    </source>
</evidence>
<dbReference type="Pfam" id="PF00425">
    <property type="entry name" value="Chorismate_bind"/>
    <property type="match status" value="1"/>
</dbReference>
<dbReference type="Pfam" id="PF00117">
    <property type="entry name" value="GATase"/>
    <property type="match status" value="1"/>
</dbReference>
<evidence type="ECO:0000313" key="9">
    <source>
        <dbReference type="EMBL" id="MDV6314364.1"/>
    </source>
</evidence>
<evidence type="ECO:0000256" key="1">
    <source>
        <dbReference type="ARBA" id="ARBA00005970"/>
    </source>
</evidence>
<dbReference type="PRINTS" id="PR00097">
    <property type="entry name" value="ANTSNTHASEII"/>
</dbReference>